<dbReference type="OrthoDB" id="297496at2759"/>
<feature type="transmembrane region" description="Helical" evidence="10">
    <location>
        <begin position="244"/>
        <end position="266"/>
    </location>
</feature>
<dbReference type="FunFam" id="1.10.287.70:FF:000182">
    <property type="entry name" value="Outward-rectifier potassium channel TOK1"/>
    <property type="match status" value="1"/>
</dbReference>
<dbReference type="Proteomes" id="UP000030752">
    <property type="component" value="Unassembled WGS sequence"/>
</dbReference>
<keyword evidence="2 8" id="KW-0813">Transport</keyword>
<keyword evidence="4 10" id="KW-1133">Transmembrane helix</keyword>
<feature type="region of interest" description="Disordered" evidence="9">
    <location>
        <begin position="792"/>
        <end position="860"/>
    </location>
</feature>
<dbReference type="AlphaFoldDB" id="W2S5J5"/>
<dbReference type="InterPro" id="IPR013099">
    <property type="entry name" value="K_chnl_dom"/>
</dbReference>
<keyword evidence="13" id="KW-1185">Reference proteome</keyword>
<dbReference type="EMBL" id="KB822718">
    <property type="protein sequence ID" value="ETN43224.1"/>
    <property type="molecule type" value="Genomic_DNA"/>
</dbReference>
<dbReference type="InterPro" id="IPR003280">
    <property type="entry name" value="2pore_dom_K_chnl"/>
</dbReference>
<feature type="domain" description="Potassium channel" evidence="11">
    <location>
        <begin position="487"/>
        <end position="560"/>
    </location>
</feature>
<dbReference type="GO" id="GO:0022841">
    <property type="term" value="F:potassium ion leak channel activity"/>
    <property type="evidence" value="ECO:0007669"/>
    <property type="project" value="TreeGrafter"/>
</dbReference>
<feature type="compositionally biased region" description="Basic and acidic residues" evidence="9">
    <location>
        <begin position="31"/>
        <end position="41"/>
    </location>
</feature>
<dbReference type="eggNOG" id="KOG1418">
    <property type="taxonomic scope" value="Eukaryota"/>
</dbReference>
<feature type="region of interest" description="Disordered" evidence="9">
    <location>
        <begin position="1"/>
        <end position="62"/>
    </location>
</feature>
<evidence type="ECO:0000313" key="13">
    <source>
        <dbReference type="Proteomes" id="UP000030752"/>
    </source>
</evidence>
<evidence type="ECO:0000256" key="4">
    <source>
        <dbReference type="ARBA" id="ARBA00022989"/>
    </source>
</evidence>
<gene>
    <name evidence="12" type="ORF">HMPREF1541_02383</name>
</gene>
<comment type="subcellular location">
    <subcellularLocation>
        <location evidence="1">Membrane</location>
        <topology evidence="1">Multi-pass membrane protein</topology>
    </subcellularLocation>
</comment>
<sequence length="860" mass="96712">MGTRVNESSEEPPAADYGSSGSESPFSPAQDPEKAIEKESDAIQNGQAALEPGIQRTRTRTMGKLRMRGTEDDLPTDWWFASTAIPLVAATFAPMANLLSIAALVVPWRSHTITNDPLTRQSTSVGYTDPHWCYALNIASLVCGFLGNIFLLFNFTRRIRYIVALPVTIFLFYVASGILIAITASMNIYVPPEKGDIYSQGFWHAVIAASLYVFNSMILMVNMVGYFLGHYPQHFTLTDEQRNLILQTMLFFFWLGGGAGVFAAVCDWDYPDALYFCNVTILTIGFGDFVAPNDAGRGLVFPYSVGGIIILGLMVSSIHKFAGELSKDNVVRKHVENRRVNTLSRAVTVTENEGDGNVEAQRDHLEHEIEQLHGVPPSISRPFQPEQQRRSPLDTDTRQVQFHAAMQDEATQTEDEEPRPNQFLKSTFRAVKRNTFQLAVQAIKPKQKALIMRVEKDRFVAMRKIQHDARQFKKWSALTVSVFAFGILWCIGAVVFWQAEHETQNLSYFQALYFCYVSLLTIGYGDFSPRSNAGKPFFVVWSLIAIPTMTILVSGMGDTVIATFKRATIKLGDFTLLPKAGIWHNVVQSQPWLRNWVQKVALKRRVQKGMPVGPDPDAVDDVPTIEQLASQELDEAQMTRRLTFAIRRTADDLVRHPGKRYSYEEWADFTRLIRFTKMNSEELERDEDQEGVVEWDWLDENSPMLSEQSEAEWVLDRLCESLLRWLKKNCIGGDSLSPTGGFHLSQEERIYAGLGLSRSDTITPQQPTTTGRSTGAAMLDFFTGERNGENAYAKQETIWSDKARHRRQNARRRSSGGERRGPFQKLHLHTRASPQPRLEGSRGGAGDPTLKARAPGIGQT</sequence>
<dbReference type="SUPFAM" id="SSF81324">
    <property type="entry name" value="Voltage-gated potassium channels"/>
    <property type="match status" value="2"/>
</dbReference>
<dbReference type="GeneID" id="19969722"/>
<evidence type="ECO:0000256" key="10">
    <source>
        <dbReference type="SAM" id="Phobius"/>
    </source>
</evidence>
<evidence type="ECO:0000256" key="9">
    <source>
        <dbReference type="SAM" id="MobiDB-lite"/>
    </source>
</evidence>
<keyword evidence="5 8" id="KW-0406">Ion transport</keyword>
<protein>
    <recommendedName>
        <fullName evidence="11">Potassium channel domain-containing protein</fullName>
    </recommendedName>
</protein>
<organism evidence="12 13">
    <name type="scientific">Cyphellophora europaea (strain CBS 101466)</name>
    <name type="common">Phialophora europaea</name>
    <dbReference type="NCBI Taxonomy" id="1220924"/>
    <lineage>
        <taxon>Eukaryota</taxon>
        <taxon>Fungi</taxon>
        <taxon>Dikarya</taxon>
        <taxon>Ascomycota</taxon>
        <taxon>Pezizomycotina</taxon>
        <taxon>Eurotiomycetes</taxon>
        <taxon>Chaetothyriomycetidae</taxon>
        <taxon>Chaetothyriales</taxon>
        <taxon>Cyphellophoraceae</taxon>
        <taxon>Cyphellophora</taxon>
    </lineage>
</organism>
<dbReference type="GO" id="GO:0015271">
    <property type="term" value="F:outward rectifier potassium channel activity"/>
    <property type="evidence" value="ECO:0007669"/>
    <property type="project" value="TreeGrafter"/>
</dbReference>
<dbReference type="PANTHER" id="PTHR11003">
    <property type="entry name" value="POTASSIUM CHANNEL, SUBFAMILY K"/>
    <property type="match status" value="1"/>
</dbReference>
<evidence type="ECO:0000256" key="6">
    <source>
        <dbReference type="ARBA" id="ARBA00023136"/>
    </source>
</evidence>
<dbReference type="PRINTS" id="PR01333">
    <property type="entry name" value="2POREKCHANEL"/>
</dbReference>
<evidence type="ECO:0000259" key="11">
    <source>
        <dbReference type="Pfam" id="PF07885"/>
    </source>
</evidence>
<accession>W2S5J5</accession>
<evidence type="ECO:0000313" key="12">
    <source>
        <dbReference type="EMBL" id="ETN43224.1"/>
    </source>
</evidence>
<comment type="similarity">
    <text evidence="8">Belongs to the two pore domain potassium channel (TC 1.A.1.8) family.</text>
</comment>
<name>W2S5J5_CYPE1</name>
<dbReference type="RefSeq" id="XP_008714960.1">
    <property type="nucleotide sequence ID" value="XM_008716738.1"/>
</dbReference>
<dbReference type="VEuPathDB" id="FungiDB:HMPREF1541_02383"/>
<evidence type="ECO:0000256" key="2">
    <source>
        <dbReference type="ARBA" id="ARBA00022448"/>
    </source>
</evidence>
<dbReference type="InParanoid" id="W2S5J5"/>
<keyword evidence="7 8" id="KW-0407">Ion channel</keyword>
<keyword evidence="3 8" id="KW-0812">Transmembrane</keyword>
<feature type="domain" description="Potassium channel" evidence="11">
    <location>
        <begin position="250"/>
        <end position="321"/>
    </location>
</feature>
<dbReference type="PANTHER" id="PTHR11003:SF342">
    <property type="entry name" value="OUTWARD-RECTIFIER POTASSIUM CHANNEL TOK1"/>
    <property type="match status" value="1"/>
</dbReference>
<feature type="transmembrane region" description="Helical" evidence="10">
    <location>
        <begin position="508"/>
        <end position="525"/>
    </location>
</feature>
<dbReference type="Gene3D" id="1.10.287.70">
    <property type="match status" value="2"/>
</dbReference>
<keyword evidence="6 10" id="KW-0472">Membrane</keyword>
<feature type="compositionally biased region" description="Basic and acidic residues" evidence="9">
    <location>
        <begin position="387"/>
        <end position="396"/>
    </location>
</feature>
<dbReference type="FunCoup" id="W2S5J5">
    <property type="interactions" value="11"/>
</dbReference>
<evidence type="ECO:0000256" key="3">
    <source>
        <dbReference type="ARBA" id="ARBA00022692"/>
    </source>
</evidence>
<evidence type="ECO:0000256" key="1">
    <source>
        <dbReference type="ARBA" id="ARBA00004141"/>
    </source>
</evidence>
<evidence type="ECO:0000256" key="8">
    <source>
        <dbReference type="RuleBase" id="RU003857"/>
    </source>
</evidence>
<feature type="transmembrane region" description="Helical" evidence="10">
    <location>
        <begin position="475"/>
        <end position="496"/>
    </location>
</feature>
<dbReference type="GO" id="GO:0005886">
    <property type="term" value="C:plasma membrane"/>
    <property type="evidence" value="ECO:0007669"/>
    <property type="project" value="TreeGrafter"/>
</dbReference>
<dbReference type="Pfam" id="PF07885">
    <property type="entry name" value="Ion_trans_2"/>
    <property type="match status" value="2"/>
</dbReference>
<feature type="transmembrane region" description="Helical" evidence="10">
    <location>
        <begin position="132"/>
        <end position="155"/>
    </location>
</feature>
<feature type="transmembrane region" description="Helical" evidence="10">
    <location>
        <begin position="537"/>
        <end position="557"/>
    </location>
</feature>
<feature type="transmembrane region" description="Helical" evidence="10">
    <location>
        <begin position="303"/>
        <end position="323"/>
    </location>
</feature>
<dbReference type="HOGENOM" id="CLU_013394_1_0_1"/>
<feature type="transmembrane region" description="Helical" evidence="10">
    <location>
        <begin position="202"/>
        <end position="224"/>
    </location>
</feature>
<feature type="compositionally biased region" description="Basic residues" evidence="9">
    <location>
        <begin position="803"/>
        <end position="814"/>
    </location>
</feature>
<reference evidence="12 13" key="1">
    <citation type="submission" date="2013-03" db="EMBL/GenBank/DDBJ databases">
        <title>The Genome Sequence of Phialophora europaea CBS 101466.</title>
        <authorList>
            <consortium name="The Broad Institute Genomics Platform"/>
            <person name="Cuomo C."/>
            <person name="de Hoog S."/>
            <person name="Gorbushina A."/>
            <person name="Walker B."/>
            <person name="Young S.K."/>
            <person name="Zeng Q."/>
            <person name="Gargeya S."/>
            <person name="Fitzgerald M."/>
            <person name="Haas B."/>
            <person name="Abouelleil A."/>
            <person name="Allen A.W."/>
            <person name="Alvarado L."/>
            <person name="Arachchi H.M."/>
            <person name="Berlin A.M."/>
            <person name="Chapman S.B."/>
            <person name="Gainer-Dewar J."/>
            <person name="Goldberg J."/>
            <person name="Griggs A."/>
            <person name="Gujja S."/>
            <person name="Hansen M."/>
            <person name="Howarth C."/>
            <person name="Imamovic A."/>
            <person name="Ireland A."/>
            <person name="Larimer J."/>
            <person name="McCowan C."/>
            <person name="Murphy C."/>
            <person name="Pearson M."/>
            <person name="Poon T.W."/>
            <person name="Priest M."/>
            <person name="Roberts A."/>
            <person name="Saif S."/>
            <person name="Shea T."/>
            <person name="Sisk P."/>
            <person name="Sykes S."/>
            <person name="Wortman J."/>
            <person name="Nusbaum C."/>
            <person name="Birren B."/>
        </authorList>
    </citation>
    <scope>NUCLEOTIDE SEQUENCE [LARGE SCALE GENOMIC DNA]</scope>
    <source>
        <strain evidence="12 13">CBS 101466</strain>
    </source>
</reference>
<feature type="transmembrane region" description="Helical" evidence="10">
    <location>
        <begin position="161"/>
        <end position="190"/>
    </location>
</feature>
<feature type="region of interest" description="Disordered" evidence="9">
    <location>
        <begin position="374"/>
        <end position="396"/>
    </location>
</feature>
<evidence type="ECO:0000256" key="7">
    <source>
        <dbReference type="ARBA" id="ARBA00023303"/>
    </source>
</evidence>
<evidence type="ECO:0000256" key="5">
    <source>
        <dbReference type="ARBA" id="ARBA00023065"/>
    </source>
</evidence>
<dbReference type="STRING" id="1220924.W2S5J5"/>
<dbReference type="GO" id="GO:0030322">
    <property type="term" value="P:stabilization of membrane potential"/>
    <property type="evidence" value="ECO:0007669"/>
    <property type="project" value="TreeGrafter"/>
</dbReference>
<proteinExistence type="inferred from homology"/>
<feature type="transmembrane region" description="Helical" evidence="10">
    <location>
        <begin position="78"/>
        <end position="106"/>
    </location>
</feature>